<dbReference type="EMBL" id="EF087702">
    <property type="protein sequence ID" value="ABK26937.1"/>
    <property type="molecule type" value="mRNA"/>
</dbReference>
<dbReference type="InterPro" id="IPR040296">
    <property type="entry name" value="PSBT"/>
</dbReference>
<accession>A9NJW3</accession>
<dbReference type="EMBL" id="BT071168">
    <property type="protein sequence ID" value="ACN40640.1"/>
    <property type="molecule type" value="mRNA"/>
</dbReference>
<dbReference type="EMBL" id="EF086430">
    <property type="protein sequence ID" value="ABK25692.1"/>
    <property type="molecule type" value="mRNA"/>
</dbReference>
<dbReference type="EMBL" id="EF086351">
    <property type="protein sequence ID" value="ABK25620.1"/>
    <property type="molecule type" value="mRNA"/>
</dbReference>
<name>A9NJW3_PICSI</name>
<dbReference type="SMR" id="A9NJW3"/>
<dbReference type="PANTHER" id="PTHR34940">
    <property type="entry name" value="PHOTOSYSTEM II 5 KDA PROTEIN, CHLOROPLASTIC"/>
    <property type="match status" value="1"/>
</dbReference>
<dbReference type="EMDB" id="EMD-16389"/>
<proteinExistence type="evidence at protein level"/>
<dbReference type="OMA" id="RICHNAN"/>
<evidence type="ECO:0008006" key="4">
    <source>
        <dbReference type="Google" id="ProtNLM"/>
    </source>
</evidence>
<reference evidence="2" key="2">
    <citation type="submission" date="2009-02" db="EMBL/GenBank/DDBJ databases">
        <title>Full length sequence-verified cDNA sequences from Sitka spruce (Picea sitchensis).</title>
        <authorList>
            <person name="Reid K.E."/>
            <person name="Liao N."/>
            <person name="Ralph S."/>
            <person name="Kolosova N."/>
            <person name="Oddy C."/>
            <person name="Moore R."/>
            <person name="Mayo M."/>
            <person name="Wagner S."/>
            <person name="King J."/>
            <person name="Yanchuk A."/>
            <person name="Holt R."/>
            <person name="Jones S."/>
            <person name="Marra M."/>
            <person name="Ritland C.E."/>
            <person name="Ritland K."/>
            <person name="Bohlmann J."/>
        </authorList>
    </citation>
    <scope>NUCLEOTIDE SEQUENCE</scope>
    <source>
        <tissue evidence="2">Green portion of the leader tissue</tissue>
    </source>
</reference>
<evidence type="ECO:0000313" key="1">
    <source>
        <dbReference type="EMBL" id="ABK20924.1"/>
    </source>
</evidence>
<dbReference type="EMBL" id="EF081529">
    <property type="protein sequence ID" value="ABK20924.1"/>
    <property type="molecule type" value="mRNA"/>
</dbReference>
<dbReference type="EMBL" id="EF086354">
    <property type="protein sequence ID" value="ABK25623.1"/>
    <property type="molecule type" value="mRNA"/>
</dbReference>
<dbReference type="EMBL" id="EF086358">
    <property type="protein sequence ID" value="ABK25627.1"/>
    <property type="molecule type" value="mRNA"/>
</dbReference>
<protein>
    <recommendedName>
        <fullName evidence="4">Photosystem II 5 kDa protein, chloroplastic</fullName>
    </recommendedName>
</protein>
<evidence type="ECO:0000313" key="2">
    <source>
        <dbReference type="EMBL" id="ACN40622.1"/>
    </source>
</evidence>
<dbReference type="AlphaFoldDB" id="A9NJW3"/>
<dbReference type="EMBL" id="EF085986">
    <property type="protein sequence ID" value="ABK25281.1"/>
    <property type="molecule type" value="mRNA"/>
</dbReference>
<reference evidence="1" key="1">
    <citation type="journal article" date="2008" name="BMC Genomics">
        <title>A conifer genomics resource of 200,000 spruce (Picea spp.) ESTs and 6,464 high-quality, sequence-finished full-length cDNAs for Sitka spruce (Picea sitchensis).</title>
        <authorList>
            <person name="Ralph S.G."/>
            <person name="Chun H.J."/>
            <person name="Kolosova N."/>
            <person name="Cooper D."/>
            <person name="Oddy C."/>
            <person name="Ritland C.E."/>
            <person name="Kirkpatrick R."/>
            <person name="Moore R."/>
            <person name="Barber S."/>
            <person name="Holt R.A."/>
            <person name="Jones S.J."/>
            <person name="Marra M.A."/>
            <person name="Douglas C.J."/>
            <person name="Ritland K."/>
            <person name="Bohlmann J."/>
        </authorList>
    </citation>
    <scope>NUCLEOTIDE SEQUENCE</scope>
    <source>
        <tissue evidence="1">Green portion of the leader tissue</tissue>
    </source>
</reference>
<dbReference type="EMBL" id="BT071149">
    <property type="protein sequence ID" value="ACN40622.1"/>
    <property type="molecule type" value="mRNA"/>
</dbReference>
<dbReference type="PANTHER" id="PTHR34940:SF4">
    <property type="entry name" value="OS02G0581100 PROTEIN"/>
    <property type="match status" value="1"/>
</dbReference>
<keyword evidence="3" id="KW-0002">3D-structure</keyword>
<evidence type="ECO:0007829" key="3">
    <source>
        <dbReference type="PDB" id="8C29"/>
    </source>
</evidence>
<sequence>MASLSLCAPCNISSASSLAAGYNKVPCKSVRGGAQVGQVFMVNKPFKASQDWAVHDENVTMKKKEDDQERMQRRRMMFTAAAAAVSAAASQGMMAMAAGEKPTGPEPKRGTPEAKKLYARVCVTMPTASVCHN</sequence>
<dbReference type="EMBL" id="EF082472">
    <property type="protein sequence ID" value="ABK21829.1"/>
    <property type="molecule type" value="mRNA"/>
</dbReference>
<feature type="disulfide bond" evidence="3">
    <location>
        <begin position="122"/>
        <end position="131"/>
    </location>
</feature>
<dbReference type="EMBL" id="EF081975">
    <property type="protein sequence ID" value="ABK21354.1"/>
    <property type="molecule type" value="mRNA"/>
</dbReference>
<organism evidence="1">
    <name type="scientific">Picea sitchensis</name>
    <name type="common">Sitka spruce</name>
    <name type="synonym">Pinus sitchensis</name>
    <dbReference type="NCBI Taxonomy" id="3332"/>
    <lineage>
        <taxon>Eukaryota</taxon>
        <taxon>Viridiplantae</taxon>
        <taxon>Streptophyta</taxon>
        <taxon>Embryophyta</taxon>
        <taxon>Tracheophyta</taxon>
        <taxon>Spermatophyta</taxon>
        <taxon>Pinopsida</taxon>
        <taxon>Pinidae</taxon>
        <taxon>Conifers I</taxon>
        <taxon>Pinales</taxon>
        <taxon>Pinaceae</taxon>
        <taxon>Picea</taxon>
    </lineage>
</organism>
<reference evidence="3" key="3">
    <citation type="journal article" date="2023" name="Nat. Plants">
        <title>Cryo-EM structure of a plant photosystem II supercomplex with light-harvesting protein Lhcb8 and alpha-tocopherol.</title>
        <authorList>
            <person name="Opatikova M."/>
            <person name="Semchonok D.A."/>
            <person name="Kopecny D."/>
            <person name="Ilik P."/>
            <person name="Pospisil P."/>
            <person name="Ilikova I."/>
            <person name="Roudnicky P."/>
            <person name="Zeljkovic S.C."/>
            <person name="Tarkowski P."/>
            <person name="Kyrilis F.L."/>
            <person name="Hamdi F."/>
            <person name="Kastritis P.L."/>
            <person name="Kouril R."/>
        </authorList>
    </citation>
    <scope>STRUCTURE BY ELECTRON MICROSCOPY (2.79 ANGSTROMS)</scope>
    <scope>DISULFIDE BONDS</scope>
</reference>
<dbReference type="EMBL" id="EF086072">
    <property type="protein sequence ID" value="ABK25360.1"/>
    <property type="molecule type" value="mRNA"/>
</dbReference>
<dbReference type="PDB" id="8C29">
    <property type="method" value="EM"/>
    <property type="resolution" value="2.79 A"/>
    <property type="chains" value="U/u=1-133"/>
</dbReference>